<feature type="domain" description="Nephrocystin 3-like N-terminal" evidence="6">
    <location>
        <begin position="567"/>
        <end position="732"/>
    </location>
</feature>
<evidence type="ECO:0000256" key="1">
    <source>
        <dbReference type="ARBA" id="ARBA00022737"/>
    </source>
</evidence>
<dbReference type="InterPro" id="IPR054471">
    <property type="entry name" value="GPIID_WHD"/>
</dbReference>
<dbReference type="SMART" id="SM00248">
    <property type="entry name" value="ANK"/>
    <property type="match status" value="2"/>
</dbReference>
<keyword evidence="8" id="KW-1185">Reference proteome</keyword>
<gene>
    <name evidence="7" type="ORF">G7Y89_g11321</name>
</gene>
<dbReference type="InterPro" id="IPR035994">
    <property type="entry name" value="Nucleoside_phosphorylase_sf"/>
</dbReference>
<feature type="domain" description="Nucleoside phosphorylase" evidence="4">
    <location>
        <begin position="242"/>
        <end position="491"/>
    </location>
</feature>
<evidence type="ECO:0000313" key="7">
    <source>
        <dbReference type="EMBL" id="KAF4626835.1"/>
    </source>
</evidence>
<dbReference type="GO" id="GO:0003824">
    <property type="term" value="F:catalytic activity"/>
    <property type="evidence" value="ECO:0007669"/>
    <property type="project" value="InterPro"/>
</dbReference>
<dbReference type="OrthoDB" id="195446at2759"/>
<keyword evidence="2" id="KW-0040">ANK repeat</keyword>
<dbReference type="SUPFAM" id="SSF48403">
    <property type="entry name" value="Ankyrin repeat"/>
    <property type="match status" value="1"/>
</dbReference>
<dbReference type="InterPro" id="IPR036770">
    <property type="entry name" value="Ankyrin_rpt-contain_sf"/>
</dbReference>
<comment type="caution">
    <text evidence="7">The sequence shown here is derived from an EMBL/GenBank/DDBJ whole genome shotgun (WGS) entry which is preliminary data.</text>
</comment>
<dbReference type="SUPFAM" id="SSF53167">
    <property type="entry name" value="Purine and uridine phosphorylases"/>
    <property type="match status" value="1"/>
</dbReference>
<keyword evidence="1" id="KW-0677">Repeat</keyword>
<dbReference type="PANTHER" id="PTHR46082:SF11">
    <property type="entry name" value="AAA+ ATPASE DOMAIN-CONTAINING PROTEIN-RELATED"/>
    <property type="match status" value="1"/>
</dbReference>
<accession>A0A8H4W081</accession>
<feature type="chain" id="PRO_5034446908" description="Nucleoside phosphorylase domain-containing protein" evidence="3">
    <location>
        <begin position="20"/>
        <end position="1127"/>
    </location>
</feature>
<dbReference type="Gene3D" id="3.40.50.1580">
    <property type="entry name" value="Nucleoside phosphorylase domain"/>
    <property type="match status" value="1"/>
</dbReference>
<dbReference type="GO" id="GO:0009116">
    <property type="term" value="P:nucleoside metabolic process"/>
    <property type="evidence" value="ECO:0007669"/>
    <property type="project" value="InterPro"/>
</dbReference>
<dbReference type="Pfam" id="PF12796">
    <property type="entry name" value="Ank_2"/>
    <property type="match status" value="1"/>
</dbReference>
<proteinExistence type="predicted"/>
<dbReference type="AlphaFoldDB" id="A0A8H4W081"/>
<evidence type="ECO:0000259" key="4">
    <source>
        <dbReference type="Pfam" id="PF01048"/>
    </source>
</evidence>
<dbReference type="Pfam" id="PF01048">
    <property type="entry name" value="PNP_UDP_1"/>
    <property type="match status" value="1"/>
</dbReference>
<evidence type="ECO:0000313" key="8">
    <source>
        <dbReference type="Proteomes" id="UP000566819"/>
    </source>
</evidence>
<dbReference type="InterPro" id="IPR027417">
    <property type="entry name" value="P-loop_NTPase"/>
</dbReference>
<evidence type="ECO:0000259" key="5">
    <source>
        <dbReference type="Pfam" id="PF22939"/>
    </source>
</evidence>
<feature type="domain" description="GPI inositol-deacylase winged helix" evidence="5">
    <location>
        <begin position="835"/>
        <end position="912"/>
    </location>
</feature>
<dbReference type="PROSITE" id="PS50088">
    <property type="entry name" value="ANK_REPEAT"/>
    <property type="match status" value="1"/>
</dbReference>
<dbReference type="InterPro" id="IPR053137">
    <property type="entry name" value="NLR-like"/>
</dbReference>
<dbReference type="Pfam" id="PF22939">
    <property type="entry name" value="WHD_GPIID"/>
    <property type="match status" value="1"/>
</dbReference>
<dbReference type="InterPro" id="IPR056884">
    <property type="entry name" value="NPHP3-like_N"/>
</dbReference>
<feature type="repeat" description="ANK" evidence="2">
    <location>
        <begin position="1048"/>
        <end position="1081"/>
    </location>
</feature>
<keyword evidence="3" id="KW-0732">Signal</keyword>
<evidence type="ECO:0000256" key="3">
    <source>
        <dbReference type="SAM" id="SignalP"/>
    </source>
</evidence>
<name>A0A8H4W081_9HELO</name>
<dbReference type="Gene3D" id="3.40.50.300">
    <property type="entry name" value="P-loop containing nucleotide triphosphate hydrolases"/>
    <property type="match status" value="1"/>
</dbReference>
<protein>
    <recommendedName>
        <fullName evidence="9">Nucleoside phosphorylase domain-containing protein</fullName>
    </recommendedName>
</protein>
<reference evidence="7 8" key="1">
    <citation type="submission" date="2020-03" db="EMBL/GenBank/DDBJ databases">
        <title>Draft Genome Sequence of Cudoniella acicularis.</title>
        <authorList>
            <person name="Buettner E."/>
            <person name="Kellner H."/>
        </authorList>
    </citation>
    <scope>NUCLEOTIDE SEQUENCE [LARGE SCALE GENOMIC DNA]</scope>
    <source>
        <strain evidence="7 8">DSM 108380</strain>
    </source>
</reference>
<evidence type="ECO:0008006" key="9">
    <source>
        <dbReference type="Google" id="ProtNLM"/>
    </source>
</evidence>
<dbReference type="SUPFAM" id="SSF52540">
    <property type="entry name" value="P-loop containing nucleoside triphosphate hydrolases"/>
    <property type="match status" value="1"/>
</dbReference>
<dbReference type="PANTHER" id="PTHR46082">
    <property type="entry name" value="ATP/GTP-BINDING PROTEIN-RELATED"/>
    <property type="match status" value="1"/>
</dbReference>
<evidence type="ECO:0000259" key="6">
    <source>
        <dbReference type="Pfam" id="PF24883"/>
    </source>
</evidence>
<dbReference type="Pfam" id="PF24883">
    <property type="entry name" value="NPHP3_N"/>
    <property type="match status" value="1"/>
</dbReference>
<evidence type="ECO:0000256" key="2">
    <source>
        <dbReference type="PROSITE-ProRule" id="PRU00023"/>
    </source>
</evidence>
<dbReference type="InterPro" id="IPR002110">
    <property type="entry name" value="Ankyrin_rpt"/>
</dbReference>
<dbReference type="Proteomes" id="UP000566819">
    <property type="component" value="Unassembled WGS sequence"/>
</dbReference>
<sequence>MQYPLALIGFLCLLPATIGSPLPDLEPGISLVPRQYQVYDPQDQCCQVNCKVQNVGDGNMHIDWQYTQVTEPLACNGESCNVGYTETYTTQWSINAGVNVGFFTGGFAVSESFAQGDTNTCDGVAGDTVCVWRSVAYAAYTVQPDPSQPICNWNGNIVMRAPLTDNPGQFYCVKNACRNINDNYWCLGEQNPIRLRVFLKKRTFKFYQLLSACSVHQGVVAIADVSDTEYVAAQAFLDDKHEGPGYVSPNDNNDYTLGKVGRHNVVIAVLPDGEYGTASAAIVARDMLHSFPNVRIGLMVGIGGGVPTRQHDIRLGDIVSFQTTGFLNQPPTVLRTAISGLKAQYESEGHQLEAAINSVLEKKARLWKKYKRPDPGNDRLYQSEITHPPNDVTSCAIICGDNLLNLILRPERSEVEDNPEIHYGLVASANQLMKDALVRDRLAAEKDVLCFEMETAGLMNHFPCLVIRGICDYSDSHKNKEWQGYVAMTAAAYAKDLLCRMPPNKVEAEKRIGDILSILPPISRIEVNVDTMRYKLDKDEDIKILDWLTQVDYGPQQTDYIRRRQPGTGQWLLDSPGFQTWLKTIKQTLFCPGILGAGKTILTAIATNDLNTRFQNDSCIRIAYLYCNFWRRDEQKAKDLLMSLLKQLTQSQSSLPESVKSLYDRHRDKRTRPLLDEISRTLQSVAGIYSRVFLIVDALDECQVSDGNRTRFLSTIFKLQSKCNANIFATSRINDEIASLFVGTETLKIHATNEDIKTYLNGRLLPLQPDIFDSSIRDMIMSEIIKAVDGMFLLAELHMNTLIHLPTKGHIKQALQNLAKGLKGLDETYQLAMERINDYGKQILAWIVHTTRPLSTTELRHALAVQRHTTELDKEFLPSVQALRSKCAGLVTVDEESNIVRLVHYTTQEYFERKQNYWFLNANIDITTICITYLLFNVFERGLCLTDEEFEERLQSNPFFEYAAQNWGHYARVSSTEVEQLILDLLESEAKVSSSSQAMMVSRSKYPRYSERVPKQMTGLHLAAYFGLSEAIIALLKREYEPDSKNSYYRTPLSYATENGHEAVVKLLLAKDGVDLNSKDPEARSVTLENRDTIRPRARLVLIPPGPLPSLCRSLKNVNLIAHSHFL</sequence>
<dbReference type="InterPro" id="IPR000845">
    <property type="entry name" value="Nucleoside_phosphorylase_d"/>
</dbReference>
<organism evidence="7 8">
    <name type="scientific">Cudoniella acicularis</name>
    <dbReference type="NCBI Taxonomy" id="354080"/>
    <lineage>
        <taxon>Eukaryota</taxon>
        <taxon>Fungi</taxon>
        <taxon>Dikarya</taxon>
        <taxon>Ascomycota</taxon>
        <taxon>Pezizomycotina</taxon>
        <taxon>Leotiomycetes</taxon>
        <taxon>Helotiales</taxon>
        <taxon>Tricladiaceae</taxon>
        <taxon>Cudoniella</taxon>
    </lineage>
</organism>
<feature type="signal peptide" evidence="3">
    <location>
        <begin position="1"/>
        <end position="19"/>
    </location>
</feature>
<dbReference type="EMBL" id="JAAMPI010001075">
    <property type="protein sequence ID" value="KAF4626835.1"/>
    <property type="molecule type" value="Genomic_DNA"/>
</dbReference>
<dbReference type="Gene3D" id="1.25.40.20">
    <property type="entry name" value="Ankyrin repeat-containing domain"/>
    <property type="match status" value="1"/>
</dbReference>